<organism evidence="2 3">
    <name type="scientific">Mycena venus</name>
    <dbReference type="NCBI Taxonomy" id="2733690"/>
    <lineage>
        <taxon>Eukaryota</taxon>
        <taxon>Fungi</taxon>
        <taxon>Dikarya</taxon>
        <taxon>Basidiomycota</taxon>
        <taxon>Agaricomycotina</taxon>
        <taxon>Agaricomycetes</taxon>
        <taxon>Agaricomycetidae</taxon>
        <taxon>Agaricales</taxon>
        <taxon>Marasmiineae</taxon>
        <taxon>Mycenaceae</taxon>
        <taxon>Mycena</taxon>
    </lineage>
</organism>
<sequence length="504" mass="56053">MSKRISGLWSSKPRDFPAPIVEPSRAVTVLPMDVFREIADHLPKLDVLALSSCSTELRTLLLPEIYAAVSLLCGSKACSSKIEILSRSPKLWGCIRKLDIGPDWLSWPIEASIEFEVASAIERMSSGLTNLETFTWCGIHPLPDNIWGALRKSCPMLRSLSYTAQIREFEPESQLFKFRNLLEFTLWVKDKAEAAPLVPPNLPPQLCDMLLDNPNLQHLNLRLCASHNNLASLSRLFQGTWENLSSFLIEICTDHPARSELAAFLAAHPKITSLSIFPHLPDTSPVRLDVETLPNLAAFTGISQQVYALPHVSSLRELVLLDSDIARDVPVVLAVLPPLMFLTSLTISFGNADNTNGTGSSILSNIVVACPSLESLEITYNSPCTVKQFKAISRDLHQLPFLHTLKITKIYRITDGTMLSTVLLLLEHNPGLRCIRLVWVTTKEWKQSGNYTVIPLTVNSVEVPDVLEAKEYGPRALAGSFKRDFRYALRGGDKVSKGLARIRR</sequence>
<evidence type="ECO:0000313" key="2">
    <source>
        <dbReference type="EMBL" id="KAF7359792.1"/>
    </source>
</evidence>
<proteinExistence type="predicted"/>
<dbReference type="InterPro" id="IPR001810">
    <property type="entry name" value="F-box_dom"/>
</dbReference>
<dbReference type="AlphaFoldDB" id="A0A8H6YIL9"/>
<evidence type="ECO:0000259" key="1">
    <source>
        <dbReference type="PROSITE" id="PS50181"/>
    </source>
</evidence>
<dbReference type="InterPro" id="IPR032675">
    <property type="entry name" value="LRR_dom_sf"/>
</dbReference>
<accession>A0A8H6YIL9</accession>
<feature type="domain" description="F-box" evidence="1">
    <location>
        <begin position="24"/>
        <end position="69"/>
    </location>
</feature>
<reference evidence="2" key="1">
    <citation type="submission" date="2020-05" db="EMBL/GenBank/DDBJ databases">
        <title>Mycena genomes resolve the evolution of fungal bioluminescence.</title>
        <authorList>
            <person name="Tsai I.J."/>
        </authorList>
    </citation>
    <scope>NUCLEOTIDE SEQUENCE</scope>
    <source>
        <strain evidence="2">CCC161011</strain>
    </source>
</reference>
<dbReference type="OrthoDB" id="2870744at2759"/>
<dbReference type="SUPFAM" id="SSF52047">
    <property type="entry name" value="RNI-like"/>
    <property type="match status" value="1"/>
</dbReference>
<keyword evidence="3" id="KW-1185">Reference proteome</keyword>
<comment type="caution">
    <text evidence="2">The sequence shown here is derived from an EMBL/GenBank/DDBJ whole genome shotgun (WGS) entry which is preliminary data.</text>
</comment>
<dbReference type="Gene3D" id="3.80.10.10">
    <property type="entry name" value="Ribonuclease Inhibitor"/>
    <property type="match status" value="1"/>
</dbReference>
<evidence type="ECO:0000313" key="3">
    <source>
        <dbReference type="Proteomes" id="UP000620124"/>
    </source>
</evidence>
<protein>
    <recommendedName>
        <fullName evidence="1">F-box domain-containing protein</fullName>
    </recommendedName>
</protein>
<dbReference type="Proteomes" id="UP000620124">
    <property type="component" value="Unassembled WGS sequence"/>
</dbReference>
<gene>
    <name evidence="2" type="ORF">MVEN_00704300</name>
</gene>
<dbReference type="EMBL" id="JACAZI010000005">
    <property type="protein sequence ID" value="KAF7359792.1"/>
    <property type="molecule type" value="Genomic_DNA"/>
</dbReference>
<name>A0A8H6YIL9_9AGAR</name>
<dbReference type="PROSITE" id="PS50181">
    <property type="entry name" value="FBOX"/>
    <property type="match status" value="1"/>
</dbReference>